<name>B9KZH1_THERP</name>
<proteinExistence type="predicted"/>
<dbReference type="HOGENOM" id="CLU_2541505_0_0_0"/>
<sequence>MVVVEPFLDSESHAIATISSLLPPCRVTASRRPTRAGLAKTLATSSRRVSRALWTRTFALFAAKLGEFARVNYLEWRRALDVQ</sequence>
<gene>
    <name evidence="1" type="ordered locus">trd_0891</name>
</gene>
<dbReference type="Proteomes" id="UP000000447">
    <property type="component" value="Chromosome"/>
</dbReference>
<dbReference type="KEGG" id="tro:trd_0891"/>
<reference evidence="1 2" key="1">
    <citation type="journal article" date="2009" name="PLoS ONE">
        <title>Complete genome sequence of the aerobic CO-oxidizing thermophile Thermomicrobium roseum.</title>
        <authorList>
            <person name="Wu D."/>
            <person name="Raymond J."/>
            <person name="Wu M."/>
            <person name="Chatterji S."/>
            <person name="Ren Q."/>
            <person name="Graham J.E."/>
            <person name="Bryant D.A."/>
            <person name="Robb F."/>
            <person name="Colman A."/>
            <person name="Tallon L.J."/>
            <person name="Badger J.H."/>
            <person name="Madupu R."/>
            <person name="Ward N.L."/>
            <person name="Eisen J.A."/>
        </authorList>
    </citation>
    <scope>NUCLEOTIDE SEQUENCE [LARGE SCALE GENOMIC DNA]</scope>
    <source>
        <strain evidence="2">ATCC 27502 / DSM 5159 / P-2</strain>
    </source>
</reference>
<accession>B9KZH1</accession>
<evidence type="ECO:0000313" key="1">
    <source>
        <dbReference type="EMBL" id="ACM05774.1"/>
    </source>
</evidence>
<keyword evidence="2" id="KW-1185">Reference proteome</keyword>
<dbReference type="AlphaFoldDB" id="B9KZH1"/>
<dbReference type="EMBL" id="CP001275">
    <property type="protein sequence ID" value="ACM05774.1"/>
    <property type="molecule type" value="Genomic_DNA"/>
</dbReference>
<protein>
    <submittedName>
        <fullName evidence="1">Uncharacterized protein</fullName>
    </submittedName>
</protein>
<evidence type="ECO:0000313" key="2">
    <source>
        <dbReference type="Proteomes" id="UP000000447"/>
    </source>
</evidence>
<organism evidence="1 2">
    <name type="scientific">Thermomicrobium roseum (strain ATCC 27502 / DSM 5159 / P-2)</name>
    <dbReference type="NCBI Taxonomy" id="309801"/>
    <lineage>
        <taxon>Bacteria</taxon>
        <taxon>Pseudomonadati</taxon>
        <taxon>Thermomicrobiota</taxon>
        <taxon>Thermomicrobia</taxon>
        <taxon>Thermomicrobiales</taxon>
        <taxon>Thermomicrobiaceae</taxon>
        <taxon>Thermomicrobium</taxon>
    </lineage>
</organism>